<reference evidence="1" key="2">
    <citation type="submission" date="2020-09" db="EMBL/GenBank/DDBJ databases">
        <authorList>
            <person name="Sun Q."/>
            <person name="Zhou Y."/>
        </authorList>
    </citation>
    <scope>NUCLEOTIDE SEQUENCE</scope>
    <source>
        <strain evidence="1">CGMCC 1.12997</strain>
    </source>
</reference>
<name>A0A917HHH1_9BACT</name>
<protein>
    <submittedName>
        <fullName evidence="1">Uncharacterized protein</fullName>
    </submittedName>
</protein>
<dbReference type="EMBL" id="BMGT01000002">
    <property type="protein sequence ID" value="GGG79015.1"/>
    <property type="molecule type" value="Genomic_DNA"/>
</dbReference>
<evidence type="ECO:0000313" key="2">
    <source>
        <dbReference type="Proteomes" id="UP000647241"/>
    </source>
</evidence>
<gene>
    <name evidence="1" type="ORF">GCM10011585_22850</name>
</gene>
<dbReference type="Proteomes" id="UP000647241">
    <property type="component" value="Unassembled WGS sequence"/>
</dbReference>
<dbReference type="AlphaFoldDB" id="A0A917HHH1"/>
<accession>A0A917HHH1</accession>
<reference evidence="1" key="1">
    <citation type="journal article" date="2014" name="Int. J. Syst. Evol. Microbiol.">
        <title>Complete genome sequence of Corynebacterium casei LMG S-19264T (=DSM 44701T), isolated from a smear-ripened cheese.</title>
        <authorList>
            <consortium name="US DOE Joint Genome Institute (JGI-PGF)"/>
            <person name="Walter F."/>
            <person name="Albersmeier A."/>
            <person name="Kalinowski J."/>
            <person name="Ruckert C."/>
        </authorList>
    </citation>
    <scope>NUCLEOTIDE SEQUENCE</scope>
    <source>
        <strain evidence="1">CGMCC 1.12997</strain>
    </source>
</reference>
<proteinExistence type="predicted"/>
<keyword evidence="2" id="KW-1185">Reference proteome</keyword>
<sequence>MYVGQHDMGQGGGHRAEMAYCRIAGVRCADHISGVIEQKRKHLAAQRIVIHNQNSQRPSFILHQGKEYQIERFNCQTLP</sequence>
<organism evidence="1 2">
    <name type="scientific">Edaphobacter dinghuensis</name>
    <dbReference type="NCBI Taxonomy" id="1560005"/>
    <lineage>
        <taxon>Bacteria</taxon>
        <taxon>Pseudomonadati</taxon>
        <taxon>Acidobacteriota</taxon>
        <taxon>Terriglobia</taxon>
        <taxon>Terriglobales</taxon>
        <taxon>Acidobacteriaceae</taxon>
        <taxon>Edaphobacter</taxon>
    </lineage>
</organism>
<evidence type="ECO:0000313" key="1">
    <source>
        <dbReference type="EMBL" id="GGG79015.1"/>
    </source>
</evidence>
<comment type="caution">
    <text evidence="1">The sequence shown here is derived from an EMBL/GenBank/DDBJ whole genome shotgun (WGS) entry which is preliminary data.</text>
</comment>